<dbReference type="Proteomes" id="UP000181992">
    <property type="component" value="Unassembled WGS sequence"/>
</dbReference>
<gene>
    <name evidence="2" type="ORF">AUJ77_01475</name>
</gene>
<dbReference type="AlphaFoldDB" id="A0A1J4V7W7"/>
<feature type="transmembrane region" description="Helical" evidence="1">
    <location>
        <begin position="23"/>
        <end position="43"/>
    </location>
</feature>
<organism evidence="2 3">
    <name type="scientific">Candidatus Nomurabacteria bacterium CG1_02_43_90</name>
    <dbReference type="NCBI Taxonomy" id="1805281"/>
    <lineage>
        <taxon>Bacteria</taxon>
        <taxon>Candidatus Nomuraibacteriota</taxon>
    </lineage>
</organism>
<name>A0A1J4V7W7_9BACT</name>
<protein>
    <submittedName>
        <fullName evidence="2">Uncharacterized protein</fullName>
    </submittedName>
</protein>
<keyword evidence="1" id="KW-1133">Transmembrane helix</keyword>
<proteinExistence type="predicted"/>
<comment type="caution">
    <text evidence="2">The sequence shown here is derived from an EMBL/GenBank/DDBJ whole genome shotgun (WGS) entry which is preliminary data.</text>
</comment>
<dbReference type="EMBL" id="MNVN01000011">
    <property type="protein sequence ID" value="OIO30877.1"/>
    <property type="molecule type" value="Genomic_DNA"/>
</dbReference>
<evidence type="ECO:0000313" key="2">
    <source>
        <dbReference type="EMBL" id="OIO30877.1"/>
    </source>
</evidence>
<keyword evidence="1" id="KW-0812">Transmembrane</keyword>
<evidence type="ECO:0000313" key="3">
    <source>
        <dbReference type="Proteomes" id="UP000181992"/>
    </source>
</evidence>
<reference evidence="2 3" key="1">
    <citation type="journal article" date="2016" name="Environ. Microbiol.">
        <title>Genomic resolution of a cold subsurface aquifer community provides metabolic insights for novel microbes adapted to high CO concentrations.</title>
        <authorList>
            <person name="Probst A.J."/>
            <person name="Castelle C.J."/>
            <person name="Singh A."/>
            <person name="Brown C.T."/>
            <person name="Anantharaman K."/>
            <person name="Sharon I."/>
            <person name="Hug L.A."/>
            <person name="Burstein D."/>
            <person name="Emerson J.B."/>
            <person name="Thomas B.C."/>
            <person name="Banfield J.F."/>
        </authorList>
    </citation>
    <scope>NUCLEOTIDE SEQUENCE [LARGE SCALE GENOMIC DNA]</scope>
    <source>
        <strain evidence="2">CG1_02_43_90</strain>
    </source>
</reference>
<sequence>MLAKIFEKGGIVYEIAAKTDVRVWYLVLTVLDVLYFWGLFKILKFWGLFEILKNLIDHLF</sequence>
<accession>A0A1J4V7W7</accession>
<evidence type="ECO:0000256" key="1">
    <source>
        <dbReference type="SAM" id="Phobius"/>
    </source>
</evidence>
<keyword evidence="1" id="KW-0472">Membrane</keyword>